<organism evidence="1 2">
    <name type="scientific">Phoxinus phoxinus</name>
    <name type="common">Eurasian minnow</name>
    <dbReference type="NCBI Taxonomy" id="58324"/>
    <lineage>
        <taxon>Eukaryota</taxon>
        <taxon>Metazoa</taxon>
        <taxon>Chordata</taxon>
        <taxon>Craniata</taxon>
        <taxon>Vertebrata</taxon>
        <taxon>Euteleostomi</taxon>
        <taxon>Actinopterygii</taxon>
        <taxon>Neopterygii</taxon>
        <taxon>Teleostei</taxon>
        <taxon>Ostariophysi</taxon>
        <taxon>Cypriniformes</taxon>
        <taxon>Leuciscidae</taxon>
        <taxon>Phoxininae</taxon>
        <taxon>Phoxinus</taxon>
    </lineage>
</organism>
<accession>A0AAN9C9P5</accession>
<comment type="caution">
    <text evidence="1">The sequence shown here is derived from an EMBL/GenBank/DDBJ whole genome shotgun (WGS) entry which is preliminary data.</text>
</comment>
<gene>
    <name evidence="1" type="ORF">R3I93_021373</name>
</gene>
<dbReference type="Proteomes" id="UP001364617">
    <property type="component" value="Unassembled WGS sequence"/>
</dbReference>
<evidence type="ECO:0000313" key="2">
    <source>
        <dbReference type="Proteomes" id="UP001364617"/>
    </source>
</evidence>
<evidence type="ECO:0000313" key="1">
    <source>
        <dbReference type="EMBL" id="KAK7125969.1"/>
    </source>
</evidence>
<reference evidence="1 2" key="1">
    <citation type="submission" date="2024-02" db="EMBL/GenBank/DDBJ databases">
        <title>Chromosome-level genome assembly of the Eurasian Minnow (Phoxinus phoxinus).</title>
        <authorList>
            <person name="Oriowo T.O."/>
            <person name="Martin S."/>
            <person name="Stange M."/>
            <person name="Chrysostomakis Y."/>
            <person name="Brown T."/>
            <person name="Winkler S."/>
            <person name="Kukowka S."/>
            <person name="Myers E.W."/>
            <person name="Bohne A."/>
        </authorList>
    </citation>
    <scope>NUCLEOTIDE SEQUENCE [LARGE SCALE GENOMIC DNA]</scope>
    <source>
        <strain evidence="1">ZFMK-TIS-60720</strain>
        <tissue evidence="1">Whole Organism</tissue>
    </source>
</reference>
<proteinExistence type="predicted"/>
<name>A0AAN9C9P5_9TELE</name>
<sequence length="206" mass="22562">MQVIQCGNKATSVCRARGAIQLLAGKQRRACSTRACDASQHIKAGFKAHTGIGHTEIQHFVSTCSASTPSFEMRTGIPIMLFVAVAGFHNAISASLEFDTFEADEERMYEENVTTTQNESEYAAARVNVTEDLIKTTHMDGETETLTFDADGETEALTVDAGENTGSDISVAFQQKTELSVQAEEIVKGTERKIDDDDDDEEFEDY</sequence>
<keyword evidence="2" id="KW-1185">Reference proteome</keyword>
<protein>
    <submittedName>
        <fullName evidence="1">Uncharacterized protein</fullName>
    </submittedName>
</protein>
<dbReference type="AlphaFoldDB" id="A0AAN9C9P5"/>
<dbReference type="EMBL" id="JAYKXH010000023">
    <property type="protein sequence ID" value="KAK7125969.1"/>
    <property type="molecule type" value="Genomic_DNA"/>
</dbReference>